<dbReference type="Proteomes" id="UP001165378">
    <property type="component" value="Unassembled WGS sequence"/>
</dbReference>
<dbReference type="AlphaFoldDB" id="A0AA41Q0U6"/>
<accession>A0AA41Q0U6</accession>
<keyword evidence="2" id="KW-1185">Reference proteome</keyword>
<protein>
    <submittedName>
        <fullName evidence="1">Uncharacterized protein</fullName>
    </submittedName>
</protein>
<proteinExistence type="predicted"/>
<organism evidence="1 2">
    <name type="scientific">Yinghuangia soli</name>
    <dbReference type="NCBI Taxonomy" id="2908204"/>
    <lineage>
        <taxon>Bacteria</taxon>
        <taxon>Bacillati</taxon>
        <taxon>Actinomycetota</taxon>
        <taxon>Actinomycetes</taxon>
        <taxon>Kitasatosporales</taxon>
        <taxon>Streptomycetaceae</taxon>
        <taxon>Yinghuangia</taxon>
    </lineage>
</organism>
<reference evidence="1" key="1">
    <citation type="submission" date="2022-01" db="EMBL/GenBank/DDBJ databases">
        <title>Genome-Based Taxonomic Classification of the Phylum Actinobacteria.</title>
        <authorList>
            <person name="Gao Y."/>
        </authorList>
    </citation>
    <scope>NUCLEOTIDE SEQUENCE</scope>
    <source>
        <strain evidence="1">KLBMP 8922</strain>
    </source>
</reference>
<comment type="caution">
    <text evidence="1">The sequence shown here is derived from an EMBL/GenBank/DDBJ whole genome shotgun (WGS) entry which is preliminary data.</text>
</comment>
<evidence type="ECO:0000313" key="1">
    <source>
        <dbReference type="EMBL" id="MCF2528369.1"/>
    </source>
</evidence>
<evidence type="ECO:0000313" key="2">
    <source>
        <dbReference type="Proteomes" id="UP001165378"/>
    </source>
</evidence>
<sequence>MNPYALLLDAAPEPVQAALVQRLAPRVRKALLSDGALGATVVSCALQYGTSDDRAALAGNQQIAPEALVALSAQADAAIAQALCANPKAPREALLPVVRLLPRDELLLRDRPLDVKSRLLDPRRPLAVELDDPHLTAAVLTGRLPRNPEGAAAVMVRGYLGLLRTAGAEAVRTVSAAVPEPIEARVGVVAEALRNPTDAARLDAAFDWLTGPDGIVARLRTRLHPDWALLAPRGPLDWPTIEAAHRSSPFQQGACEALARQVGCPPTLRAAAVRPHPPKSLAPATVDRDEFLRKLPKLPREGIREYPGRDIGAVHEAGVLTATDILGQGAPAFHALRIVQLAQNRTTETRQALSALTTASLGTHSEPWTVALTLLPDFAGTLPELLATAGAVAR</sequence>
<dbReference type="RefSeq" id="WP_235052528.1">
    <property type="nucleotide sequence ID" value="NZ_JAKFHA010000006.1"/>
</dbReference>
<gene>
    <name evidence="1" type="ORF">LZ495_14230</name>
</gene>
<dbReference type="EMBL" id="JAKFHA010000006">
    <property type="protein sequence ID" value="MCF2528369.1"/>
    <property type="molecule type" value="Genomic_DNA"/>
</dbReference>
<name>A0AA41Q0U6_9ACTN</name>